<sequence length="532" mass="59446">MPVIQILQRDGTPFAAGITRREPGRPDTQTWITVGIIAGTMLLATAFVVSVTAYLRRRQYRLERRREPQLSWNEFQKRSKMTAEDRMDEEEVQRCIMIRKSLASRSFGPSSQADSHSIDVQDGKHTGLKEDWKEWEARMTRERSNSPVVDEKRLELRKQRRKRKSKRQSLDKASGTYTANSYLPKMIPSAAAEASAKAEAEYRENLNNILTCPDCKEFPPNLIEEFSSGDMVCGSCGLVVGERIIDTRSEWRTFSNDDQGNDDPSRVGDAPNMLLEGSQLETTIAFDGGKGSKNLSHIQNKMVNDKATKSLLQAYREIGTLTDSINAGKAVSDAAKHIYKLVEDAKVLKGKSQEAIIAGCIFIACRHNNVPRTFREIFSLTRVSKKEIGRVFKQLETFLGKQDVNVVKNQTHDKYHGKGSTSADELCARYCSQLRFRNSQKIEKVSRALAGKTSSVPDLAGRSPLSVAAACIYMASHLMGEGRPSKEIAQVAGVSDGTIKTAYRFLFQVKEKLIEPDWLANGQGNVEKLPAN</sequence>
<keyword evidence="3" id="KW-0677">Repeat</keyword>
<dbReference type="Proteomes" id="UP001244011">
    <property type="component" value="Unassembled WGS sequence"/>
</dbReference>
<evidence type="ECO:0000313" key="11">
    <source>
        <dbReference type="EMBL" id="KAK1771468.1"/>
    </source>
</evidence>
<dbReference type="PANTHER" id="PTHR11618:SF13">
    <property type="entry name" value="TRANSCRIPTION INITIATION FACTOR IIB"/>
    <property type="match status" value="1"/>
</dbReference>
<dbReference type="RefSeq" id="XP_060287681.1">
    <property type="nucleotide sequence ID" value="XM_060429535.1"/>
</dbReference>
<dbReference type="Gene3D" id="1.10.472.10">
    <property type="entry name" value="Cyclin-like"/>
    <property type="match status" value="2"/>
</dbReference>
<evidence type="ECO:0000313" key="12">
    <source>
        <dbReference type="Proteomes" id="UP001244011"/>
    </source>
</evidence>
<dbReference type="GO" id="GO:0097550">
    <property type="term" value="C:transcription preinitiation complex"/>
    <property type="evidence" value="ECO:0007669"/>
    <property type="project" value="TreeGrafter"/>
</dbReference>
<dbReference type="FunFam" id="1.10.472.10:FF:000141">
    <property type="entry name" value="Transcription initiation factor IIB"/>
    <property type="match status" value="1"/>
</dbReference>
<dbReference type="InterPro" id="IPR013150">
    <property type="entry name" value="TFIIB_cyclin"/>
</dbReference>
<feature type="domain" description="TFIIB-type" evidence="10">
    <location>
        <begin position="208"/>
        <end position="241"/>
    </location>
</feature>
<dbReference type="EMBL" id="MU838998">
    <property type="protein sequence ID" value="KAK1771468.1"/>
    <property type="molecule type" value="Genomic_DNA"/>
</dbReference>
<dbReference type="InterPro" id="IPR013137">
    <property type="entry name" value="Znf_TFIIB"/>
</dbReference>
<comment type="caution">
    <text evidence="11">The sequence shown here is derived from an EMBL/GenBank/DDBJ whole genome shotgun (WGS) entry which is preliminary data.</text>
</comment>
<evidence type="ECO:0000256" key="6">
    <source>
        <dbReference type="ARBA" id="ARBA00031706"/>
    </source>
</evidence>
<name>A0AAJ0C9M0_9PEZI</name>
<dbReference type="FunFam" id="2.20.25.10:FF:000036">
    <property type="entry name" value="Transcription initiation factor IIB"/>
    <property type="match status" value="1"/>
</dbReference>
<feature type="compositionally biased region" description="Basic and acidic residues" evidence="8">
    <location>
        <begin position="138"/>
        <end position="157"/>
    </location>
</feature>
<keyword evidence="4" id="KW-0805">Transcription regulation</keyword>
<feature type="region of interest" description="Disordered" evidence="8">
    <location>
        <begin position="138"/>
        <end position="175"/>
    </location>
</feature>
<evidence type="ECO:0000256" key="9">
    <source>
        <dbReference type="SAM" id="Phobius"/>
    </source>
</evidence>
<dbReference type="SUPFAM" id="SSF57783">
    <property type="entry name" value="Zinc beta-ribbon"/>
    <property type="match status" value="1"/>
</dbReference>
<evidence type="ECO:0000256" key="5">
    <source>
        <dbReference type="ARBA" id="ARBA00023163"/>
    </source>
</evidence>
<evidence type="ECO:0000256" key="8">
    <source>
        <dbReference type="SAM" id="MobiDB-lite"/>
    </source>
</evidence>
<dbReference type="PROSITE" id="PS00782">
    <property type="entry name" value="TFIIB"/>
    <property type="match status" value="2"/>
</dbReference>
<keyword evidence="9" id="KW-0472">Membrane</keyword>
<dbReference type="SMART" id="SM00385">
    <property type="entry name" value="CYCLIN"/>
    <property type="match status" value="2"/>
</dbReference>
<dbReference type="GO" id="GO:0006367">
    <property type="term" value="P:transcription initiation at RNA polymerase II promoter"/>
    <property type="evidence" value="ECO:0007669"/>
    <property type="project" value="TreeGrafter"/>
</dbReference>
<evidence type="ECO:0000256" key="1">
    <source>
        <dbReference type="ARBA" id="ARBA00010857"/>
    </source>
</evidence>
<dbReference type="GO" id="GO:0016251">
    <property type="term" value="F:RNA polymerase II general transcription initiation factor activity"/>
    <property type="evidence" value="ECO:0007669"/>
    <property type="project" value="TreeGrafter"/>
</dbReference>
<reference evidence="11" key="1">
    <citation type="submission" date="2023-06" db="EMBL/GenBank/DDBJ databases">
        <title>Genome-scale phylogeny and comparative genomics of the fungal order Sordariales.</title>
        <authorList>
            <consortium name="Lawrence Berkeley National Laboratory"/>
            <person name="Hensen N."/>
            <person name="Bonometti L."/>
            <person name="Westerberg I."/>
            <person name="Brannstrom I.O."/>
            <person name="Guillou S."/>
            <person name="Cros-Aarteil S."/>
            <person name="Calhoun S."/>
            <person name="Haridas S."/>
            <person name="Kuo A."/>
            <person name="Mondo S."/>
            <person name="Pangilinan J."/>
            <person name="Riley R."/>
            <person name="Labutti K."/>
            <person name="Andreopoulos B."/>
            <person name="Lipzen A."/>
            <person name="Chen C."/>
            <person name="Yanf M."/>
            <person name="Daum C."/>
            <person name="Ng V."/>
            <person name="Clum A."/>
            <person name="Steindorff A."/>
            <person name="Ohm R."/>
            <person name="Martin F."/>
            <person name="Silar P."/>
            <person name="Natvig D."/>
            <person name="Lalanne C."/>
            <person name="Gautier V."/>
            <person name="Ament-Velasquez S.L."/>
            <person name="Kruys A."/>
            <person name="Hutchinson M.I."/>
            <person name="Powell A.J."/>
            <person name="Barry K."/>
            <person name="Miller A.N."/>
            <person name="Grigoriev I.V."/>
            <person name="Debuchy R."/>
            <person name="Gladieux P."/>
            <person name="Thoren M.H."/>
            <person name="Johannesson H."/>
        </authorList>
    </citation>
    <scope>NUCLEOTIDE SEQUENCE</scope>
    <source>
        <strain evidence="11">8032-3</strain>
    </source>
</reference>
<organism evidence="11 12">
    <name type="scientific">Phialemonium atrogriseum</name>
    <dbReference type="NCBI Taxonomy" id="1093897"/>
    <lineage>
        <taxon>Eukaryota</taxon>
        <taxon>Fungi</taxon>
        <taxon>Dikarya</taxon>
        <taxon>Ascomycota</taxon>
        <taxon>Pezizomycotina</taxon>
        <taxon>Sordariomycetes</taxon>
        <taxon>Sordariomycetidae</taxon>
        <taxon>Cephalothecales</taxon>
        <taxon>Cephalothecaceae</taxon>
        <taxon>Phialemonium</taxon>
    </lineage>
</organism>
<keyword evidence="5" id="KW-0804">Transcription</keyword>
<accession>A0AAJ0C9M0</accession>
<dbReference type="CDD" id="cd20551">
    <property type="entry name" value="CYCLIN_TFIIB_rpt1"/>
    <property type="match status" value="1"/>
</dbReference>
<evidence type="ECO:0000259" key="10">
    <source>
        <dbReference type="PROSITE" id="PS51134"/>
    </source>
</evidence>
<evidence type="ECO:0000256" key="3">
    <source>
        <dbReference type="ARBA" id="ARBA00022737"/>
    </source>
</evidence>
<dbReference type="PANTHER" id="PTHR11618">
    <property type="entry name" value="TRANSCRIPTION INITIATION FACTOR IIB-RELATED"/>
    <property type="match status" value="1"/>
</dbReference>
<keyword evidence="7" id="KW-0863">Zinc-finger</keyword>
<keyword evidence="7" id="KW-0862">Zinc</keyword>
<dbReference type="AlphaFoldDB" id="A0AAJ0C9M0"/>
<keyword evidence="9" id="KW-1133">Transmembrane helix</keyword>
<dbReference type="Pfam" id="PF00382">
    <property type="entry name" value="TFIIB"/>
    <property type="match status" value="2"/>
</dbReference>
<dbReference type="Pfam" id="PF08271">
    <property type="entry name" value="Zn_Ribbon_TF"/>
    <property type="match status" value="1"/>
</dbReference>
<protein>
    <recommendedName>
        <fullName evidence="2">Transcription initiation factor IIB</fullName>
    </recommendedName>
    <alternativeName>
        <fullName evidence="6">General transcription factor TFIIB</fullName>
    </alternativeName>
</protein>
<feature type="transmembrane region" description="Helical" evidence="9">
    <location>
        <begin position="31"/>
        <end position="55"/>
    </location>
</feature>
<keyword evidence="12" id="KW-1185">Reference proteome</keyword>
<evidence type="ECO:0000256" key="2">
    <source>
        <dbReference type="ARBA" id="ARBA00013932"/>
    </source>
</evidence>
<gene>
    <name evidence="11" type="ORF">QBC33DRAFT_554636</name>
</gene>
<dbReference type="GeneID" id="85312722"/>
<dbReference type="PROSITE" id="PS51134">
    <property type="entry name" value="ZF_TFIIB"/>
    <property type="match status" value="1"/>
</dbReference>
<dbReference type="GO" id="GO:0005634">
    <property type="term" value="C:nucleus"/>
    <property type="evidence" value="ECO:0007669"/>
    <property type="project" value="TreeGrafter"/>
</dbReference>
<proteinExistence type="inferred from homology"/>
<keyword evidence="9" id="KW-0812">Transmembrane</keyword>
<dbReference type="PRINTS" id="PR00685">
    <property type="entry name" value="TIFACTORIIB"/>
</dbReference>
<dbReference type="Gene3D" id="2.20.25.10">
    <property type="match status" value="1"/>
</dbReference>
<dbReference type="GO" id="GO:0008270">
    <property type="term" value="F:zinc ion binding"/>
    <property type="evidence" value="ECO:0007669"/>
    <property type="project" value="UniProtKB-KW"/>
</dbReference>
<dbReference type="GO" id="GO:0070897">
    <property type="term" value="P:transcription preinitiation complex assembly"/>
    <property type="evidence" value="ECO:0007669"/>
    <property type="project" value="InterPro"/>
</dbReference>
<keyword evidence="7" id="KW-0479">Metal-binding</keyword>
<dbReference type="InterPro" id="IPR000812">
    <property type="entry name" value="TFIIB"/>
</dbReference>
<comment type="similarity">
    <text evidence="1">Belongs to the TFIIB family.</text>
</comment>
<dbReference type="InterPro" id="IPR036915">
    <property type="entry name" value="Cyclin-like_sf"/>
</dbReference>
<dbReference type="InterPro" id="IPR013763">
    <property type="entry name" value="Cyclin-like_dom"/>
</dbReference>
<dbReference type="SUPFAM" id="SSF47954">
    <property type="entry name" value="Cyclin-like"/>
    <property type="match status" value="2"/>
</dbReference>
<evidence type="ECO:0000256" key="7">
    <source>
        <dbReference type="PROSITE-ProRule" id="PRU00469"/>
    </source>
</evidence>
<dbReference type="InterPro" id="IPR023486">
    <property type="entry name" value="TFIIB_CS"/>
</dbReference>
<evidence type="ECO:0000256" key="4">
    <source>
        <dbReference type="ARBA" id="ARBA00023015"/>
    </source>
</evidence>
<feature type="compositionally biased region" description="Basic residues" evidence="8">
    <location>
        <begin position="158"/>
        <end position="167"/>
    </location>
</feature>
<dbReference type="GO" id="GO:0017025">
    <property type="term" value="F:TBP-class protein binding"/>
    <property type="evidence" value="ECO:0007669"/>
    <property type="project" value="InterPro"/>
</dbReference>